<feature type="domain" description="Tail specific protease" evidence="1">
    <location>
        <begin position="380"/>
        <end position="561"/>
    </location>
</feature>
<dbReference type="Gene3D" id="3.90.226.10">
    <property type="entry name" value="2-enoyl-CoA Hydratase, Chain A, domain 1"/>
    <property type="match status" value="1"/>
</dbReference>
<evidence type="ECO:0000313" key="2">
    <source>
        <dbReference type="EMBL" id="RNI27461.1"/>
    </source>
</evidence>
<proteinExistence type="predicted"/>
<dbReference type="InterPro" id="IPR029045">
    <property type="entry name" value="ClpP/crotonase-like_dom_sf"/>
</dbReference>
<dbReference type="InterPro" id="IPR005151">
    <property type="entry name" value="Tail-specific_protease"/>
</dbReference>
<evidence type="ECO:0000259" key="1">
    <source>
        <dbReference type="Pfam" id="PF03572"/>
    </source>
</evidence>
<dbReference type="Proteomes" id="UP000271010">
    <property type="component" value="Unassembled WGS sequence"/>
</dbReference>
<dbReference type="GO" id="GO:0008236">
    <property type="term" value="F:serine-type peptidase activity"/>
    <property type="evidence" value="ECO:0007669"/>
    <property type="project" value="InterPro"/>
</dbReference>
<organism evidence="2 3">
    <name type="scientific">Rufibacter immobilis</name>
    <dbReference type="NCBI Taxonomy" id="1348778"/>
    <lineage>
        <taxon>Bacteria</taxon>
        <taxon>Pseudomonadati</taxon>
        <taxon>Bacteroidota</taxon>
        <taxon>Cytophagia</taxon>
        <taxon>Cytophagales</taxon>
        <taxon>Hymenobacteraceae</taxon>
        <taxon>Rufibacter</taxon>
    </lineage>
</organism>
<gene>
    <name evidence="2" type="ORF">EFA69_15125</name>
</gene>
<comment type="caution">
    <text evidence="2">The sequence shown here is derived from an EMBL/GenBank/DDBJ whole genome shotgun (WGS) entry which is preliminary data.</text>
</comment>
<accession>A0A3M9MPN0</accession>
<keyword evidence="3" id="KW-1185">Reference proteome</keyword>
<evidence type="ECO:0000313" key="3">
    <source>
        <dbReference type="Proteomes" id="UP000271010"/>
    </source>
</evidence>
<protein>
    <recommendedName>
        <fullName evidence="1">Tail specific protease domain-containing protein</fullName>
    </recommendedName>
</protein>
<reference evidence="2 3" key="1">
    <citation type="submission" date="2018-11" db="EMBL/GenBank/DDBJ databases">
        <title>Rufibacter latericius sp. nov., isolated from water in Baiyang Lake.</title>
        <authorList>
            <person name="Yang Y."/>
        </authorList>
    </citation>
    <scope>NUCLEOTIDE SEQUENCE [LARGE SCALE GENOMIC DNA]</scope>
    <source>
        <strain evidence="2 3">MCC P1</strain>
    </source>
</reference>
<dbReference type="AlphaFoldDB" id="A0A3M9MPN0"/>
<dbReference type="GO" id="GO:0006508">
    <property type="term" value="P:proteolysis"/>
    <property type="evidence" value="ECO:0007669"/>
    <property type="project" value="InterPro"/>
</dbReference>
<name>A0A3M9MPN0_9BACT</name>
<dbReference type="SUPFAM" id="SSF52096">
    <property type="entry name" value="ClpP/crotonase"/>
    <property type="match status" value="1"/>
</dbReference>
<dbReference type="EMBL" id="RJJE01000017">
    <property type="protein sequence ID" value="RNI27461.1"/>
    <property type="molecule type" value="Genomic_DNA"/>
</dbReference>
<sequence>MRFKLLFILLFIALNSYGQQIEQADKYFLYFKTWNFIKYYHPNLALGRIDADSLFFNYLTEIESTKDKKTLNKSLSKLLKQFPASHNTDIEVNNASEVLINNLDFNWFLKNPQITNRNKKAYLEILENRYTQPVHHYVPKLRYESEVPNERVYDFADKETIPLEFRLLALAKMQGAVDYLYPHKYLMEQSFDSVLKPAITSMVKCKSMLEYELLLLKLVASLQDTHSFGFFKQLKHRRDIFKNSFYPPFAYQIFEDGILVTDIIVPETCRISDIQKGDFITAIDRRSVEHRIGDLSSLLSASNHQALLHRLSYYAENLIWNLDNKQVDVEIVRDSIKTSKSVPFIEIGDSDALKPVNAYLASTQKKKSSSDDLTILNNDIAYFKISDTFRFIENVADEKVETHMDSIFAQARQQKGIIFDMRGYPDWGGFAYTYLIKNFGSTPHLYAKYYELNKEKIGTYVHNQDINTYYNADINIKNTPYNGKVVIIVNSETLSQSEWNTMNLQHLFPNAIRMGEQSAGADGDLKILNLPGKYQLNFTGNAIFYNDGSEAQRAGVKIDIPLMTPKEYIINKQDYMLKKAIEAIEE</sequence>
<dbReference type="OrthoDB" id="5379939at2"/>
<dbReference type="RefSeq" id="WP_123133929.1">
    <property type="nucleotide sequence ID" value="NZ_RJJE01000017.1"/>
</dbReference>
<dbReference type="Pfam" id="PF03572">
    <property type="entry name" value="Peptidase_S41"/>
    <property type="match status" value="1"/>
</dbReference>